<feature type="chain" id="PRO_5046308099" evidence="1">
    <location>
        <begin position="24"/>
        <end position="325"/>
    </location>
</feature>
<dbReference type="Gene3D" id="3.20.20.190">
    <property type="entry name" value="Phosphatidylinositol (PI) phosphodiesterase"/>
    <property type="match status" value="1"/>
</dbReference>
<organism evidence="3 4">
    <name type="scientific">Ramlibacter pallidus</name>
    <dbReference type="NCBI Taxonomy" id="2780087"/>
    <lineage>
        <taxon>Bacteria</taxon>
        <taxon>Pseudomonadati</taxon>
        <taxon>Pseudomonadota</taxon>
        <taxon>Betaproteobacteria</taxon>
        <taxon>Burkholderiales</taxon>
        <taxon>Comamonadaceae</taxon>
        <taxon>Ramlibacter</taxon>
    </lineage>
</organism>
<gene>
    <name evidence="3" type="ORF">IM787_21240</name>
</gene>
<name>A0ABR9SAN2_9BURK</name>
<dbReference type="InterPro" id="IPR030395">
    <property type="entry name" value="GP_PDE_dom"/>
</dbReference>
<feature type="signal peptide" evidence="1">
    <location>
        <begin position="1"/>
        <end position="23"/>
    </location>
</feature>
<keyword evidence="1" id="KW-0732">Signal</keyword>
<dbReference type="PANTHER" id="PTHR46211">
    <property type="entry name" value="GLYCEROPHOSPHORYL DIESTER PHOSPHODIESTERASE"/>
    <property type="match status" value="1"/>
</dbReference>
<reference evidence="3 4" key="1">
    <citation type="submission" date="2020-10" db="EMBL/GenBank/DDBJ databases">
        <title>Ramlibacter sp. HM2 16S ribosomal RNA gene Genome sequencing and assembly.</title>
        <authorList>
            <person name="Kang M."/>
        </authorList>
    </citation>
    <scope>NUCLEOTIDE SEQUENCE [LARGE SCALE GENOMIC DNA]</scope>
    <source>
        <strain evidence="3 4">HM2</strain>
    </source>
</reference>
<evidence type="ECO:0000256" key="1">
    <source>
        <dbReference type="SAM" id="SignalP"/>
    </source>
</evidence>
<dbReference type="PANTHER" id="PTHR46211:SF14">
    <property type="entry name" value="GLYCEROPHOSPHODIESTER PHOSPHODIESTERASE"/>
    <property type="match status" value="1"/>
</dbReference>
<dbReference type="SUPFAM" id="SSF51695">
    <property type="entry name" value="PLC-like phosphodiesterases"/>
    <property type="match status" value="1"/>
</dbReference>
<sequence>MHSAFRRVLPALLAAFASVSTFAFDLQGHRGARGLAPENTLPAFERALDLGVTTLELDIGLTADGVVVVSHDPALNPAITRDASGRWLSVPGPLLKSLTAAQLQAYDVGRIAPESPYARTFATQQPRDGTRIPALAEVFALVRGRGAPVRFNIETKLSPRQPDDTASVEAMTDALLAAIRAAGVADRVTIQSFDWRTLQRVQQLQPGLPTSYLTIQTANTNNVNDPAWTAGLLLSDHGGSVPRLVKAAGGAAWAPNGGALTEALVREAQALGLKVTPWTINAPSDMERLLSWGVDGIITDYPDRLREVMQRRGMPLPPPAPARER</sequence>
<dbReference type="PROSITE" id="PS51704">
    <property type="entry name" value="GP_PDE"/>
    <property type="match status" value="1"/>
</dbReference>
<proteinExistence type="predicted"/>
<accession>A0ABR9SAN2</accession>
<dbReference type="Pfam" id="PF03009">
    <property type="entry name" value="GDPD"/>
    <property type="match status" value="1"/>
</dbReference>
<feature type="domain" description="GP-PDE" evidence="2">
    <location>
        <begin position="24"/>
        <end position="309"/>
    </location>
</feature>
<dbReference type="RefSeq" id="WP_193678718.1">
    <property type="nucleotide sequence ID" value="NZ_JADDIV010000006.1"/>
</dbReference>
<dbReference type="EMBL" id="JADDIV010000006">
    <property type="protein sequence ID" value="MBE7370099.1"/>
    <property type="molecule type" value="Genomic_DNA"/>
</dbReference>
<dbReference type="CDD" id="cd08567">
    <property type="entry name" value="GDPD_SpGDE_like"/>
    <property type="match status" value="1"/>
</dbReference>
<dbReference type="InterPro" id="IPR017946">
    <property type="entry name" value="PLC-like_Pdiesterase_TIM-brl"/>
</dbReference>
<keyword evidence="4" id="KW-1185">Reference proteome</keyword>
<evidence type="ECO:0000313" key="3">
    <source>
        <dbReference type="EMBL" id="MBE7370099.1"/>
    </source>
</evidence>
<protein>
    <submittedName>
        <fullName evidence="3">Glycerophosphodiester phosphodiesterase</fullName>
    </submittedName>
</protein>
<comment type="caution">
    <text evidence="3">The sequence shown here is derived from an EMBL/GenBank/DDBJ whole genome shotgun (WGS) entry which is preliminary data.</text>
</comment>
<dbReference type="Proteomes" id="UP000806285">
    <property type="component" value="Unassembled WGS sequence"/>
</dbReference>
<evidence type="ECO:0000259" key="2">
    <source>
        <dbReference type="PROSITE" id="PS51704"/>
    </source>
</evidence>
<evidence type="ECO:0000313" key="4">
    <source>
        <dbReference type="Proteomes" id="UP000806285"/>
    </source>
</evidence>